<dbReference type="PATRIC" id="fig|911238.3.peg.1541"/>
<protein>
    <submittedName>
        <fullName evidence="1">Uncharacterized protein</fullName>
    </submittedName>
</protein>
<dbReference type="EMBL" id="AEUN01000463">
    <property type="protein sequence ID" value="EHJ07515.1"/>
    <property type="molecule type" value="Genomic_DNA"/>
</dbReference>
<dbReference type="RefSeq" id="WP_002464465.1">
    <property type="nucleotide sequence ID" value="NZ_AEUN01000463.1"/>
</dbReference>
<gene>
    <name evidence="1" type="ORF">SS7213T_08857</name>
</gene>
<accession>G5JJW0</accession>
<name>G5JJW0_9STAP</name>
<reference evidence="1 2" key="1">
    <citation type="journal article" date="2012" name="BMC Genomics">
        <title>Comparative genomic analysis of the genus Staphylococcus including Staphylococcus aureus and its newly described sister species Staphylococcus simiae.</title>
        <authorList>
            <person name="Suzuki H."/>
            <person name="Lefebure T."/>
            <person name="Pavinski Bitar P."/>
            <person name="Stanhope M.J."/>
        </authorList>
    </citation>
    <scope>NUCLEOTIDE SEQUENCE [LARGE SCALE GENOMIC DNA]</scope>
    <source>
        <strain evidence="1 2">CCM 7213</strain>
    </source>
</reference>
<organism evidence="1 2">
    <name type="scientific">Staphylococcus simiae CCM 7213 = CCUG 51256</name>
    <dbReference type="NCBI Taxonomy" id="911238"/>
    <lineage>
        <taxon>Bacteria</taxon>
        <taxon>Bacillati</taxon>
        <taxon>Bacillota</taxon>
        <taxon>Bacilli</taxon>
        <taxon>Bacillales</taxon>
        <taxon>Staphylococcaceae</taxon>
        <taxon>Staphylococcus</taxon>
    </lineage>
</organism>
<evidence type="ECO:0000313" key="1">
    <source>
        <dbReference type="EMBL" id="EHJ07515.1"/>
    </source>
</evidence>
<keyword evidence="2" id="KW-1185">Reference proteome</keyword>
<sequence length="53" mass="6203">MKKTNITHQPPEAVDVVKLIKIICLKGNGNEDPIRKVERYYDLNDTFIFEKNI</sequence>
<comment type="caution">
    <text evidence="1">The sequence shown here is derived from an EMBL/GenBank/DDBJ whole genome shotgun (WGS) entry which is preliminary data.</text>
</comment>
<dbReference type="AlphaFoldDB" id="G5JJW0"/>
<proteinExistence type="predicted"/>
<evidence type="ECO:0000313" key="2">
    <source>
        <dbReference type="Proteomes" id="UP000005413"/>
    </source>
</evidence>
<dbReference type="Proteomes" id="UP000005413">
    <property type="component" value="Unassembled WGS sequence"/>
</dbReference>